<keyword evidence="3" id="KW-1003">Cell membrane</keyword>
<dbReference type="InterPro" id="IPR052049">
    <property type="entry name" value="Electron_transfer_protein"/>
</dbReference>
<feature type="transmembrane region" description="Helical" evidence="8">
    <location>
        <begin position="35"/>
        <end position="57"/>
    </location>
</feature>
<evidence type="ECO:0000256" key="8">
    <source>
        <dbReference type="SAM" id="Phobius"/>
    </source>
</evidence>
<dbReference type="PANTHER" id="PTHR34856">
    <property type="entry name" value="PROTEIN NRFD"/>
    <property type="match status" value="1"/>
</dbReference>
<accession>A0ABS5TF23</accession>
<evidence type="ECO:0000256" key="6">
    <source>
        <dbReference type="ARBA" id="ARBA00023136"/>
    </source>
</evidence>
<keyword evidence="4 8" id="KW-0812">Transmembrane</keyword>
<feature type="transmembrane region" description="Helical" evidence="8">
    <location>
        <begin position="137"/>
        <end position="162"/>
    </location>
</feature>
<evidence type="ECO:0000256" key="5">
    <source>
        <dbReference type="ARBA" id="ARBA00022989"/>
    </source>
</evidence>
<dbReference type="PANTHER" id="PTHR34856:SF2">
    <property type="entry name" value="PROTEIN NRFD"/>
    <property type="match status" value="1"/>
</dbReference>
<feature type="region of interest" description="Disordered" evidence="7">
    <location>
        <begin position="303"/>
        <end position="324"/>
    </location>
</feature>
<proteinExistence type="inferred from homology"/>
<gene>
    <name evidence="9" type="primary">nrfD</name>
    <name evidence="9" type="ORF">KIH74_11975</name>
</gene>
<evidence type="ECO:0000256" key="3">
    <source>
        <dbReference type="ARBA" id="ARBA00022475"/>
    </source>
</evidence>
<feature type="transmembrane region" description="Helical" evidence="8">
    <location>
        <begin position="108"/>
        <end position="131"/>
    </location>
</feature>
<dbReference type="EMBL" id="JAHBAY010000004">
    <property type="protein sequence ID" value="MBT0769645.1"/>
    <property type="molecule type" value="Genomic_DNA"/>
</dbReference>
<keyword evidence="5 8" id="KW-1133">Transmembrane helix</keyword>
<evidence type="ECO:0000256" key="1">
    <source>
        <dbReference type="ARBA" id="ARBA00004651"/>
    </source>
</evidence>
<keyword evidence="6 8" id="KW-0472">Membrane</keyword>
<dbReference type="RefSeq" id="WP_214155943.1">
    <property type="nucleotide sequence ID" value="NZ_JAHBAY010000004.1"/>
</dbReference>
<evidence type="ECO:0000313" key="10">
    <source>
        <dbReference type="Proteomes" id="UP001197247"/>
    </source>
</evidence>
<comment type="subcellular location">
    <subcellularLocation>
        <location evidence="1">Cell membrane</location>
        <topology evidence="1">Multi-pass membrane protein</topology>
    </subcellularLocation>
</comment>
<dbReference type="InterPro" id="IPR005614">
    <property type="entry name" value="NrfD-like"/>
</dbReference>
<reference evidence="9 10" key="1">
    <citation type="submission" date="2021-05" db="EMBL/GenBank/DDBJ databases">
        <title>Kineosporia and Streptomyces sp. nov. two new marine actinobacteria isolated from Coral.</title>
        <authorList>
            <person name="Buangrab K."/>
            <person name="Sutthacheep M."/>
            <person name="Yeemin T."/>
            <person name="Harunari E."/>
            <person name="Igarashi Y."/>
            <person name="Kanchanasin P."/>
            <person name="Tanasupawat S."/>
            <person name="Phongsopitanun W."/>
        </authorList>
    </citation>
    <scope>NUCLEOTIDE SEQUENCE [LARGE SCALE GENOMIC DNA]</scope>
    <source>
        <strain evidence="9 10">J2-2</strain>
    </source>
</reference>
<dbReference type="Gene3D" id="1.20.1630.10">
    <property type="entry name" value="Formate dehydrogenase/DMSO reductase domain"/>
    <property type="match status" value="1"/>
</dbReference>
<comment type="similarity">
    <text evidence="2">Belongs to the NrfD family.</text>
</comment>
<dbReference type="Proteomes" id="UP001197247">
    <property type="component" value="Unassembled WGS sequence"/>
</dbReference>
<organism evidence="9 10">
    <name type="scientific">Kineosporia corallincola</name>
    <dbReference type="NCBI Taxonomy" id="2835133"/>
    <lineage>
        <taxon>Bacteria</taxon>
        <taxon>Bacillati</taxon>
        <taxon>Actinomycetota</taxon>
        <taxon>Actinomycetes</taxon>
        <taxon>Kineosporiales</taxon>
        <taxon>Kineosporiaceae</taxon>
        <taxon>Kineosporia</taxon>
    </lineage>
</organism>
<comment type="caution">
    <text evidence="9">The sequence shown here is derived from an EMBL/GenBank/DDBJ whole genome shotgun (WGS) entry which is preliminary data.</text>
</comment>
<sequence>MSPRRGERLMVPKASFESYYGRPILKDITWSATDIAGYLFLGGMAGASSVVGAGAALTGRPDLERTAKYTALGGISLSLVALVHDLGRPERFVNMLRVAKPTSPMSMGTWLLTGYGPAAGATAAALATGLFPAAGRIAGLVAAGLGPAVATYTSVLIADTAVPAWHQSYRELPFLFAGSAAASAAGAGLIGAPAAQTGPVRRLALAGAAVELAATHRIENAPGVVARSFHEGRAGTLLRAARVLTAGGSLGTVVSARVPGRPGRALAAVSGAALLAGAACTRFGIFEAGRNSVRDPVYTVQPQRERAATDLGLPDPEPPATVRA</sequence>
<feature type="transmembrane region" description="Helical" evidence="8">
    <location>
        <begin position="174"/>
        <end position="195"/>
    </location>
</feature>
<keyword evidence="10" id="KW-1185">Reference proteome</keyword>
<feature type="compositionally biased region" description="Pro residues" evidence="7">
    <location>
        <begin position="315"/>
        <end position="324"/>
    </location>
</feature>
<evidence type="ECO:0000256" key="2">
    <source>
        <dbReference type="ARBA" id="ARBA00008929"/>
    </source>
</evidence>
<evidence type="ECO:0000256" key="4">
    <source>
        <dbReference type="ARBA" id="ARBA00022692"/>
    </source>
</evidence>
<dbReference type="Pfam" id="PF03916">
    <property type="entry name" value="NrfD"/>
    <property type="match status" value="1"/>
</dbReference>
<evidence type="ECO:0000313" key="9">
    <source>
        <dbReference type="EMBL" id="MBT0769645.1"/>
    </source>
</evidence>
<name>A0ABS5TF23_9ACTN</name>
<evidence type="ECO:0000256" key="7">
    <source>
        <dbReference type="SAM" id="MobiDB-lite"/>
    </source>
</evidence>
<protein>
    <submittedName>
        <fullName evidence="9">Polysulfide reductase NrfD</fullName>
    </submittedName>
</protein>